<dbReference type="Pfam" id="PF09839">
    <property type="entry name" value="DUF2066"/>
    <property type="match status" value="1"/>
</dbReference>
<evidence type="ECO:0000313" key="3">
    <source>
        <dbReference type="Proteomes" id="UP000434582"/>
    </source>
</evidence>
<dbReference type="RefSeq" id="WP_153343565.1">
    <property type="nucleotide sequence ID" value="NZ_WIVE01000026.1"/>
</dbReference>
<organism evidence="2 3">
    <name type="scientific">Roseospira navarrensis</name>
    <dbReference type="NCBI Taxonomy" id="140058"/>
    <lineage>
        <taxon>Bacteria</taxon>
        <taxon>Pseudomonadati</taxon>
        <taxon>Pseudomonadota</taxon>
        <taxon>Alphaproteobacteria</taxon>
        <taxon>Rhodospirillales</taxon>
        <taxon>Rhodospirillaceae</taxon>
        <taxon>Roseospira</taxon>
    </lineage>
</organism>
<dbReference type="Proteomes" id="UP000434582">
    <property type="component" value="Unassembled WGS sequence"/>
</dbReference>
<dbReference type="AlphaFoldDB" id="A0A7X1ZG46"/>
<gene>
    <name evidence="2" type="ORF">GHC57_09590</name>
</gene>
<sequence>MAASRTLKGWLGRLPGTIAKPGWDATAPAARARRPLALLRAGLVAGAAGIAAMAAAPLTGALVTAPAWAQAPAASAAYTARDVPIEATADNPAQAREQAVAAGQVSAFQHMLRGITDPADHGRLPQPPADQVRRMVETYSLSDERTTDTRYSARITVRYDGAAVRDLLQRQGIGHAANVSQPVVVVPVYQDGPNAAPVLWEDTNPWLTAWRTRDAGETVLMPMEVPTGDLRDVTSITAEEALAADSTALGRLLDRYGRDQALVTHAVRTGPDTVRVTISYGSPRAIARTAGTTVERLDGESDADFLARAARSVADRMDSDWRRATTVTGGTAREVTALASLSGFGDWVAIRRALDTAPLVRSYKVQAMTRDRAQLTLTVLGDAARVEAALAPHAISVSESGGYWILSRAPAPSASPAGGFQDPAQPGGPAAAQPDPWAQGGTSGGGSVQQ</sequence>
<proteinExistence type="predicted"/>
<comment type="caution">
    <text evidence="2">The sequence shown here is derived from an EMBL/GenBank/DDBJ whole genome shotgun (WGS) entry which is preliminary data.</text>
</comment>
<evidence type="ECO:0000256" key="1">
    <source>
        <dbReference type="SAM" id="MobiDB-lite"/>
    </source>
</evidence>
<keyword evidence="3" id="KW-1185">Reference proteome</keyword>
<protein>
    <submittedName>
        <fullName evidence="2">DUF2066 domain-containing protein</fullName>
    </submittedName>
</protein>
<name>A0A7X1ZG46_9PROT</name>
<evidence type="ECO:0000313" key="2">
    <source>
        <dbReference type="EMBL" id="MQX36767.1"/>
    </source>
</evidence>
<dbReference type="OrthoDB" id="7928976at2"/>
<accession>A0A7X1ZG46</accession>
<feature type="compositionally biased region" description="Gly residues" evidence="1">
    <location>
        <begin position="441"/>
        <end position="450"/>
    </location>
</feature>
<dbReference type="EMBL" id="WIVE01000026">
    <property type="protein sequence ID" value="MQX36767.1"/>
    <property type="molecule type" value="Genomic_DNA"/>
</dbReference>
<reference evidence="2 3" key="1">
    <citation type="submission" date="2019-10" db="EMBL/GenBank/DDBJ databases">
        <title>Draft whole-genome sequence of the purple nonsulfur photosynthetic bacterium Roseospira navarrensis DSM 15114.</title>
        <authorList>
            <person name="Kyndt J.A."/>
            <person name="Meyer T.E."/>
        </authorList>
    </citation>
    <scope>NUCLEOTIDE SEQUENCE [LARGE SCALE GENOMIC DNA]</scope>
    <source>
        <strain evidence="2 3">DSM 15114</strain>
    </source>
</reference>
<dbReference type="InterPro" id="IPR018642">
    <property type="entry name" value="DUF2066"/>
</dbReference>
<feature type="region of interest" description="Disordered" evidence="1">
    <location>
        <begin position="411"/>
        <end position="450"/>
    </location>
</feature>
<feature type="compositionally biased region" description="Low complexity" evidence="1">
    <location>
        <begin position="411"/>
        <end position="440"/>
    </location>
</feature>